<reference evidence="2 3" key="1">
    <citation type="submission" date="2023-03" db="EMBL/GenBank/DDBJ databases">
        <title>Draft genome sequence of Thalassotalea insulae KCTC 62186T.</title>
        <authorList>
            <person name="Sawabe T."/>
        </authorList>
    </citation>
    <scope>NUCLEOTIDE SEQUENCE [LARGE SCALE GENOMIC DNA]</scope>
    <source>
        <strain evidence="2 3">KCTC 62186</strain>
    </source>
</reference>
<proteinExistence type="predicted"/>
<dbReference type="PROSITE" id="PS50943">
    <property type="entry name" value="HTH_CROC1"/>
    <property type="match status" value="1"/>
</dbReference>
<dbReference type="InterPro" id="IPR010982">
    <property type="entry name" value="Lambda_DNA-bd_dom_sf"/>
</dbReference>
<keyword evidence="3" id="KW-1185">Reference proteome</keyword>
<organism evidence="2 3">
    <name type="scientific">Thalassotalea insulae</name>
    <dbReference type="NCBI Taxonomy" id="2056778"/>
    <lineage>
        <taxon>Bacteria</taxon>
        <taxon>Pseudomonadati</taxon>
        <taxon>Pseudomonadota</taxon>
        <taxon>Gammaproteobacteria</taxon>
        <taxon>Alteromonadales</taxon>
        <taxon>Colwelliaceae</taxon>
        <taxon>Thalassotalea</taxon>
    </lineage>
</organism>
<evidence type="ECO:0000259" key="1">
    <source>
        <dbReference type="PROSITE" id="PS50943"/>
    </source>
</evidence>
<sequence>MSQVQVNIALIKKLRRTLGLSQSDMAAASQKKRLNVALSTIKRIESGKSVSLRTIRNIALFHQCPIENLMLNDKYDEGNSIDGLFTDGKTFGEKESVLCSSGYDFELEQFEMSLMRALKLSSPHLICLKSDEPNAIDSLVADLSKLVARKDICSYEVSIEKAHHLWFTPLQHLANLFIESDDSRGGSIPHHFYQEKKGQFWLQDIITIANKDKLPRVIFIKQIDNAQKLLINSLVKIIHAARQCPLVFVLTTKGVCENLSLLQQSLNVNVPKLTIELAVGAANPASVALM</sequence>
<dbReference type="SUPFAM" id="SSF47413">
    <property type="entry name" value="lambda repressor-like DNA-binding domains"/>
    <property type="match status" value="1"/>
</dbReference>
<comment type="caution">
    <text evidence="2">The sequence shown here is derived from an EMBL/GenBank/DDBJ whole genome shotgun (WGS) entry which is preliminary data.</text>
</comment>
<dbReference type="Pfam" id="PF01381">
    <property type="entry name" value="HTH_3"/>
    <property type="match status" value="1"/>
</dbReference>
<accession>A0ABQ6GQX8</accession>
<dbReference type="Proteomes" id="UP001157186">
    <property type="component" value="Unassembled WGS sequence"/>
</dbReference>
<dbReference type="SMART" id="SM00530">
    <property type="entry name" value="HTH_XRE"/>
    <property type="match status" value="1"/>
</dbReference>
<protein>
    <recommendedName>
        <fullName evidence="1">HTH cro/C1-type domain-containing protein</fullName>
    </recommendedName>
</protein>
<name>A0ABQ6GQX8_9GAMM</name>
<evidence type="ECO:0000313" key="3">
    <source>
        <dbReference type="Proteomes" id="UP001157186"/>
    </source>
</evidence>
<dbReference type="Gene3D" id="1.10.260.40">
    <property type="entry name" value="lambda repressor-like DNA-binding domains"/>
    <property type="match status" value="1"/>
</dbReference>
<gene>
    <name evidence="2" type="ORF">tinsulaeT_10890</name>
</gene>
<dbReference type="RefSeq" id="WP_284243642.1">
    <property type="nucleotide sequence ID" value="NZ_BSST01000001.1"/>
</dbReference>
<dbReference type="EMBL" id="BSST01000001">
    <property type="protein sequence ID" value="GLX77749.1"/>
    <property type="molecule type" value="Genomic_DNA"/>
</dbReference>
<feature type="domain" description="HTH cro/C1-type" evidence="1">
    <location>
        <begin position="11"/>
        <end position="69"/>
    </location>
</feature>
<evidence type="ECO:0000313" key="2">
    <source>
        <dbReference type="EMBL" id="GLX77749.1"/>
    </source>
</evidence>
<dbReference type="InterPro" id="IPR001387">
    <property type="entry name" value="Cro/C1-type_HTH"/>
</dbReference>
<dbReference type="CDD" id="cd00093">
    <property type="entry name" value="HTH_XRE"/>
    <property type="match status" value="1"/>
</dbReference>